<dbReference type="Proteomes" id="UP000053593">
    <property type="component" value="Unassembled WGS sequence"/>
</dbReference>
<dbReference type="PANTHER" id="PTHR43539">
    <property type="entry name" value="FLAVIN-BINDING MONOOXYGENASE-LIKE PROTEIN (AFU_ORTHOLOGUE AFUA_4G09220)"/>
    <property type="match status" value="1"/>
</dbReference>
<evidence type="ECO:0000313" key="7">
    <source>
        <dbReference type="EMBL" id="KIK51611.1"/>
    </source>
</evidence>
<gene>
    <name evidence="7" type="ORF">GYMLUDRAFT_391879</name>
</gene>
<evidence type="ECO:0000256" key="3">
    <source>
        <dbReference type="ARBA" id="ARBA00022630"/>
    </source>
</evidence>
<keyword evidence="3" id="KW-0285">Flavoprotein</keyword>
<protein>
    <recommendedName>
        <fullName evidence="9">FAD/NAD(P)-binding domain-containing protein</fullName>
    </recommendedName>
</protein>
<evidence type="ECO:0008006" key="9">
    <source>
        <dbReference type="Google" id="ProtNLM"/>
    </source>
</evidence>
<sequence>MLTKHQSSETEIFSSWITQFAKHLEQKDAQSITSLFLPDGWLRDFLVFQWDLRTLHGHEQILAYLLLNLQNPNDTTNKTSNPVSNFAVASDEYFKPSPGRLPGSISGGFTFSTLIANGKGMVTLLEDPVSRQSDHETSEWKATTVFVTLDSLKGHEEPGALRDIYLRNPTWSESREARLKTTSKETEVLIIGAGQSGLQVAARLQQMRIPTIVVEKDEHVGDVWRRRYSSLMLHTPKSHHNLLYQPFPTNWPDWTPGHRLADWLEQYSVSQDLLVWTKSHIVPPPSYNWETGKWTVTVDKKGEIVTVHPKHLIVATGFLGAPHMPTFDGQEQFQGQILHSDKFSSGAEFAGKHCVVIGTGCSGADIALDLSTRGAASVLLVQRSSTCVQPATTVIEQLYGAYPEGVPVEVSDFKSHATPTKRLFEILSQTRNLYWDREKGLIEGLRKAGMQVDMGPNNAGVLGLVYTRYAGFYIGCGEKIISGQIKIKSGILIEKFTQNSVVFEDGSSVEADVVIFATGYHNMYETLRELLGNEVVEQTPSVPINLIDEEGELAGGYRPTGHPGLWFAPGSFPNSRLCSKYLGIQIQAMKLGYM</sequence>
<keyword evidence="8" id="KW-1185">Reference proteome</keyword>
<evidence type="ECO:0000256" key="1">
    <source>
        <dbReference type="ARBA" id="ARBA00001974"/>
    </source>
</evidence>
<dbReference type="InterPro" id="IPR050982">
    <property type="entry name" value="Auxin_biosynth/cation_transpt"/>
</dbReference>
<keyword evidence="4" id="KW-0274">FAD</keyword>
<dbReference type="InterPro" id="IPR020946">
    <property type="entry name" value="Flavin_mOase-like"/>
</dbReference>
<comment type="similarity">
    <text evidence="2">Belongs to the FMO family.</text>
</comment>
<organism evidence="7 8">
    <name type="scientific">Collybiopsis luxurians FD-317 M1</name>
    <dbReference type="NCBI Taxonomy" id="944289"/>
    <lineage>
        <taxon>Eukaryota</taxon>
        <taxon>Fungi</taxon>
        <taxon>Dikarya</taxon>
        <taxon>Basidiomycota</taxon>
        <taxon>Agaricomycotina</taxon>
        <taxon>Agaricomycetes</taxon>
        <taxon>Agaricomycetidae</taxon>
        <taxon>Agaricales</taxon>
        <taxon>Marasmiineae</taxon>
        <taxon>Omphalotaceae</taxon>
        <taxon>Collybiopsis</taxon>
        <taxon>Collybiopsis luxurians</taxon>
    </lineage>
</organism>
<dbReference type="EMBL" id="KN834859">
    <property type="protein sequence ID" value="KIK51611.1"/>
    <property type="molecule type" value="Genomic_DNA"/>
</dbReference>
<proteinExistence type="inferred from homology"/>
<dbReference type="PRINTS" id="PR00411">
    <property type="entry name" value="PNDRDTASEI"/>
</dbReference>
<comment type="cofactor">
    <cofactor evidence="1">
        <name>FAD</name>
        <dbReference type="ChEBI" id="CHEBI:57692"/>
    </cofactor>
</comment>
<dbReference type="GO" id="GO:0050660">
    <property type="term" value="F:flavin adenine dinucleotide binding"/>
    <property type="evidence" value="ECO:0007669"/>
    <property type="project" value="InterPro"/>
</dbReference>
<dbReference type="AlphaFoldDB" id="A0A0D0BB84"/>
<reference evidence="7 8" key="1">
    <citation type="submission" date="2014-04" db="EMBL/GenBank/DDBJ databases">
        <title>Evolutionary Origins and Diversification of the Mycorrhizal Mutualists.</title>
        <authorList>
            <consortium name="DOE Joint Genome Institute"/>
            <consortium name="Mycorrhizal Genomics Consortium"/>
            <person name="Kohler A."/>
            <person name="Kuo A."/>
            <person name="Nagy L.G."/>
            <person name="Floudas D."/>
            <person name="Copeland A."/>
            <person name="Barry K.W."/>
            <person name="Cichocki N."/>
            <person name="Veneault-Fourrey C."/>
            <person name="LaButti K."/>
            <person name="Lindquist E.A."/>
            <person name="Lipzen A."/>
            <person name="Lundell T."/>
            <person name="Morin E."/>
            <person name="Murat C."/>
            <person name="Riley R."/>
            <person name="Ohm R."/>
            <person name="Sun H."/>
            <person name="Tunlid A."/>
            <person name="Henrissat B."/>
            <person name="Grigoriev I.V."/>
            <person name="Hibbett D.S."/>
            <person name="Martin F."/>
        </authorList>
    </citation>
    <scope>NUCLEOTIDE SEQUENCE [LARGE SCALE GENOMIC DNA]</scope>
    <source>
        <strain evidence="7 8">FD-317 M1</strain>
    </source>
</reference>
<name>A0A0D0BB84_9AGAR</name>
<dbReference type="HOGENOM" id="CLU_015676_1_0_1"/>
<evidence type="ECO:0000256" key="2">
    <source>
        <dbReference type="ARBA" id="ARBA00009183"/>
    </source>
</evidence>
<evidence type="ECO:0000313" key="8">
    <source>
        <dbReference type="Proteomes" id="UP000053593"/>
    </source>
</evidence>
<dbReference type="PANTHER" id="PTHR43539:SF68">
    <property type="entry name" value="FLAVIN-BINDING MONOOXYGENASE-LIKE PROTEIN (AFU_ORTHOLOGUE AFUA_4G09220)"/>
    <property type="match status" value="1"/>
</dbReference>
<dbReference type="InterPro" id="IPR036188">
    <property type="entry name" value="FAD/NAD-bd_sf"/>
</dbReference>
<evidence type="ECO:0000256" key="5">
    <source>
        <dbReference type="ARBA" id="ARBA00022857"/>
    </source>
</evidence>
<dbReference type="GO" id="GO:0004499">
    <property type="term" value="F:N,N-dimethylaniline monooxygenase activity"/>
    <property type="evidence" value="ECO:0007669"/>
    <property type="project" value="InterPro"/>
</dbReference>
<dbReference type="FunFam" id="3.50.50.60:FF:000023">
    <property type="entry name" value="Dimethylaniline monooxygenase [N-oxide-forming]"/>
    <property type="match status" value="1"/>
</dbReference>
<dbReference type="GO" id="GO:0050661">
    <property type="term" value="F:NADP binding"/>
    <property type="evidence" value="ECO:0007669"/>
    <property type="project" value="InterPro"/>
</dbReference>
<keyword evidence="5" id="KW-0521">NADP</keyword>
<dbReference type="SUPFAM" id="SSF51905">
    <property type="entry name" value="FAD/NAD(P)-binding domain"/>
    <property type="match status" value="1"/>
</dbReference>
<keyword evidence="6" id="KW-0560">Oxidoreductase</keyword>
<dbReference type="Pfam" id="PF00743">
    <property type="entry name" value="FMO-like"/>
    <property type="match status" value="2"/>
</dbReference>
<evidence type="ECO:0000256" key="6">
    <source>
        <dbReference type="ARBA" id="ARBA00023002"/>
    </source>
</evidence>
<dbReference type="OrthoDB" id="74360at2759"/>
<dbReference type="Gene3D" id="3.50.50.60">
    <property type="entry name" value="FAD/NAD(P)-binding domain"/>
    <property type="match status" value="2"/>
</dbReference>
<evidence type="ECO:0000256" key="4">
    <source>
        <dbReference type="ARBA" id="ARBA00022827"/>
    </source>
</evidence>
<accession>A0A0D0BB84</accession>